<feature type="domain" description="NERD" evidence="3">
    <location>
        <begin position="112"/>
        <end position="160"/>
    </location>
</feature>
<sequence length="328" mass="35637">MDTTTVVILLILGFLVVGLATWVVFSHRRHTRRLAGLAETASAERQQWEMHLQQVVQEGTAAHLADVAAERREKEESQALVARYHQAYTASLKWEVGSRAKLLEMVSAHGLDGVLFSGIVFATGGREQPKYVTQLDHVLLMDDRVIVIEAKNWKGVVFDGVAPSSVHAAFGALIDAGSDGEFAIQVRREDQGTGLSITRHPDPSGTSEKHSVAPRVQVRRQAFALRRLIEARTGEDLSIDACVFYSHKSVRLFTPRKGAPSRTPYTPVFDTAGMRAHLGALGPGRIGPGLIERLAPGLASMATDATGVGAYAEEWQSVLDAVQGEQVD</sequence>
<proteinExistence type="predicted"/>
<dbReference type="InterPro" id="IPR011528">
    <property type="entry name" value="NERD"/>
</dbReference>
<dbReference type="RefSeq" id="WP_176770667.1">
    <property type="nucleotide sequence ID" value="NZ_JAUZVT010000002.1"/>
</dbReference>
<keyword evidence="2" id="KW-1133">Transmembrane helix</keyword>
<keyword evidence="2" id="KW-0472">Membrane</keyword>
<evidence type="ECO:0000313" key="4">
    <source>
        <dbReference type="EMBL" id="MDT3330731.1"/>
    </source>
</evidence>
<evidence type="ECO:0000256" key="2">
    <source>
        <dbReference type="SAM" id="Phobius"/>
    </source>
</evidence>
<dbReference type="Pfam" id="PF08378">
    <property type="entry name" value="NERD"/>
    <property type="match status" value="1"/>
</dbReference>
<feature type="region of interest" description="Disordered" evidence="1">
    <location>
        <begin position="193"/>
        <end position="213"/>
    </location>
</feature>
<reference evidence="4 5" key="1">
    <citation type="submission" date="2023-08" db="EMBL/GenBank/DDBJ databases">
        <title>Microbacterium aquilitoris sp. nov. and Microbacterium gwkjibeachense sp. nov., isolated from beach.</title>
        <authorList>
            <person name="Lee S.D."/>
            <person name="Yang H."/>
            <person name="Kim I."/>
        </authorList>
    </citation>
    <scope>NUCLEOTIDE SEQUENCE [LARGE SCALE GENOMIC DNA]</scope>
    <source>
        <strain evidence="4 5">KSW-18</strain>
    </source>
</reference>
<gene>
    <name evidence="4" type="ORF">Q9S78_08600</name>
</gene>
<evidence type="ECO:0000256" key="1">
    <source>
        <dbReference type="SAM" id="MobiDB-lite"/>
    </source>
</evidence>
<comment type="caution">
    <text evidence="4">The sequence shown here is derived from an EMBL/GenBank/DDBJ whole genome shotgun (WGS) entry which is preliminary data.</text>
</comment>
<keyword evidence="5" id="KW-1185">Reference proteome</keyword>
<feature type="transmembrane region" description="Helical" evidence="2">
    <location>
        <begin position="6"/>
        <end position="25"/>
    </location>
</feature>
<feature type="compositionally biased region" description="Basic and acidic residues" evidence="1">
    <location>
        <begin position="199"/>
        <end position="211"/>
    </location>
</feature>
<dbReference type="Proteomes" id="UP001262835">
    <property type="component" value="Unassembled WGS sequence"/>
</dbReference>
<evidence type="ECO:0000313" key="5">
    <source>
        <dbReference type="Proteomes" id="UP001262835"/>
    </source>
</evidence>
<organism evidence="4 5">
    <name type="scientific">Microbacterium aquilitoris</name>
    <dbReference type="NCBI Taxonomy" id="3067307"/>
    <lineage>
        <taxon>Bacteria</taxon>
        <taxon>Bacillati</taxon>
        <taxon>Actinomycetota</taxon>
        <taxon>Actinomycetes</taxon>
        <taxon>Micrococcales</taxon>
        <taxon>Microbacteriaceae</taxon>
        <taxon>Microbacterium</taxon>
    </lineage>
</organism>
<keyword evidence="2" id="KW-0812">Transmembrane</keyword>
<evidence type="ECO:0000259" key="3">
    <source>
        <dbReference type="Pfam" id="PF08378"/>
    </source>
</evidence>
<protein>
    <submittedName>
        <fullName evidence="4">Nuclease-related domain-containing protein</fullName>
    </submittedName>
</protein>
<accession>A0ABU3GJ60</accession>
<dbReference type="EMBL" id="JAUZVT010000002">
    <property type="protein sequence ID" value="MDT3330731.1"/>
    <property type="molecule type" value="Genomic_DNA"/>
</dbReference>
<name>A0ABU3GJ60_9MICO</name>